<sequence>MTCDVENPIQANSESSIEQKKFLKNYMNYLCYYENNEVKKIDSSYFNGKYLGLFFGASWCKYCVTFIDNLNSFKKNFPFIEIIYIPFDQTYKDYLNFLRNMHFYSLPFDNYLFICKKFQIKNLPAFMVIAPNNSILVKDAVQLIRTDAYINNFKSLIKNYIIQPSTFKHNNRFFDLFSS</sequence>
<evidence type="ECO:0000313" key="2">
    <source>
        <dbReference type="EMBL" id="SBT79441.1"/>
    </source>
</evidence>
<dbReference type="PANTHER" id="PTHR46472">
    <property type="entry name" value="NUCLEOREDOXIN"/>
    <property type="match status" value="1"/>
</dbReference>
<dbReference type="Proteomes" id="UP000219799">
    <property type="component" value="Chromosome 8"/>
</dbReference>
<accession>A0A1C3KYV0</accession>
<dbReference type="SUPFAM" id="SSF52833">
    <property type="entry name" value="Thioredoxin-like"/>
    <property type="match status" value="1"/>
</dbReference>
<dbReference type="EMBL" id="LT594496">
    <property type="protein sequence ID" value="SBT79441.1"/>
    <property type="molecule type" value="Genomic_DNA"/>
</dbReference>
<dbReference type="AlphaFoldDB" id="A0A1C3KYV0"/>
<dbReference type="Pfam" id="PF13905">
    <property type="entry name" value="Thioredoxin_8"/>
    <property type="match status" value="1"/>
</dbReference>
<gene>
    <name evidence="2" type="primary">PmlGA01_080040600</name>
    <name evidence="2" type="ORF">PMLGA01_080040600</name>
</gene>
<dbReference type="InterPro" id="IPR012336">
    <property type="entry name" value="Thioredoxin-like_fold"/>
</dbReference>
<dbReference type="GO" id="GO:0005634">
    <property type="term" value="C:nucleus"/>
    <property type="evidence" value="ECO:0007669"/>
    <property type="project" value="TreeGrafter"/>
</dbReference>
<protein>
    <submittedName>
        <fullName evidence="2">Plasmoredoxin, putative</fullName>
    </submittedName>
</protein>
<dbReference type="Gene3D" id="3.40.30.10">
    <property type="entry name" value="Glutaredoxin"/>
    <property type="match status" value="1"/>
</dbReference>
<evidence type="ECO:0000259" key="1">
    <source>
        <dbReference type="Pfam" id="PF13905"/>
    </source>
</evidence>
<organism evidence="2 3">
    <name type="scientific">Plasmodium malariae</name>
    <dbReference type="NCBI Taxonomy" id="5858"/>
    <lineage>
        <taxon>Eukaryota</taxon>
        <taxon>Sar</taxon>
        <taxon>Alveolata</taxon>
        <taxon>Apicomplexa</taxon>
        <taxon>Aconoidasida</taxon>
        <taxon>Haemosporida</taxon>
        <taxon>Plasmodiidae</taxon>
        <taxon>Plasmodium</taxon>
        <taxon>Plasmodium (Plasmodium)</taxon>
    </lineage>
</organism>
<dbReference type="VEuPathDB" id="PlasmoDB:PmUG01_08052600"/>
<dbReference type="GO" id="GO:0031397">
    <property type="term" value="P:negative regulation of protein ubiquitination"/>
    <property type="evidence" value="ECO:0007669"/>
    <property type="project" value="TreeGrafter"/>
</dbReference>
<dbReference type="GO" id="GO:0030178">
    <property type="term" value="P:negative regulation of Wnt signaling pathway"/>
    <property type="evidence" value="ECO:0007669"/>
    <property type="project" value="TreeGrafter"/>
</dbReference>
<evidence type="ECO:0000313" key="3">
    <source>
        <dbReference type="Proteomes" id="UP000219799"/>
    </source>
</evidence>
<feature type="domain" description="Thioredoxin-like fold" evidence="1">
    <location>
        <begin position="48"/>
        <end position="135"/>
    </location>
</feature>
<name>A0A1C3KYV0_PLAMA</name>
<dbReference type="GO" id="GO:0004791">
    <property type="term" value="F:thioredoxin-disulfide reductase (NADPH) activity"/>
    <property type="evidence" value="ECO:0007669"/>
    <property type="project" value="TreeGrafter"/>
</dbReference>
<dbReference type="PANTHER" id="PTHR46472:SF1">
    <property type="entry name" value="NUCLEOREDOXIN"/>
    <property type="match status" value="1"/>
</dbReference>
<reference evidence="2 3" key="1">
    <citation type="submission" date="2016-06" db="EMBL/GenBank/DDBJ databases">
        <authorList>
            <consortium name="Pathogen Informatics"/>
        </authorList>
    </citation>
    <scope>NUCLEOTIDE SEQUENCE [LARGE SCALE GENOMIC DNA]</scope>
    <source>
        <strain evidence="2">PmlGA01</strain>
    </source>
</reference>
<dbReference type="InterPro" id="IPR036249">
    <property type="entry name" value="Thioredoxin-like_sf"/>
</dbReference>
<proteinExistence type="predicted"/>